<name>A0A8S1INX3_9CHLO</name>
<dbReference type="PROSITE" id="PS50088">
    <property type="entry name" value="ANK_REPEAT"/>
    <property type="match status" value="10"/>
</dbReference>
<feature type="repeat" description="ANK" evidence="4">
    <location>
        <begin position="987"/>
        <end position="1019"/>
    </location>
</feature>
<dbReference type="GO" id="GO:0005930">
    <property type="term" value="C:axoneme"/>
    <property type="evidence" value="ECO:0007669"/>
    <property type="project" value="UniProtKB-SubCell"/>
</dbReference>
<comment type="subcellular location">
    <subcellularLocation>
        <location evidence="1">Cytoplasm</location>
        <location evidence="1">Cytoskeleton</location>
        <location evidence="1">Cilium axoneme</location>
    </subcellularLocation>
</comment>
<feature type="domain" description="Disease resistance R13L4/SHOC-2-like LRR" evidence="6">
    <location>
        <begin position="600"/>
        <end position="710"/>
    </location>
</feature>
<dbReference type="SMART" id="SM00248">
    <property type="entry name" value="ANK"/>
    <property type="match status" value="12"/>
</dbReference>
<dbReference type="PROSITE" id="PS50297">
    <property type="entry name" value="ANK_REP_REGION"/>
    <property type="match status" value="10"/>
</dbReference>
<dbReference type="InterPro" id="IPR042197">
    <property type="entry name" value="Apaf_helical"/>
</dbReference>
<feature type="repeat" description="ANK" evidence="4">
    <location>
        <begin position="1152"/>
        <end position="1184"/>
    </location>
</feature>
<dbReference type="Pfam" id="PF12796">
    <property type="entry name" value="Ank_2"/>
    <property type="match status" value="2"/>
</dbReference>
<keyword evidence="3 4" id="KW-0040">ANK repeat</keyword>
<evidence type="ECO:0000256" key="2">
    <source>
        <dbReference type="ARBA" id="ARBA00022737"/>
    </source>
</evidence>
<dbReference type="Gene3D" id="1.10.10.10">
    <property type="entry name" value="Winged helix-like DNA-binding domain superfamily/Winged helix DNA-binding domain"/>
    <property type="match status" value="1"/>
</dbReference>
<feature type="repeat" description="ANK" evidence="4">
    <location>
        <begin position="1218"/>
        <end position="1250"/>
    </location>
</feature>
<keyword evidence="2" id="KW-0677">Repeat</keyword>
<dbReference type="Gene3D" id="3.40.50.300">
    <property type="entry name" value="P-loop containing nucleotide triphosphate hydrolases"/>
    <property type="match status" value="1"/>
</dbReference>
<dbReference type="PANTHER" id="PTHR24166:SF63">
    <property type="entry name" value="ANKYRIN REPEAT DOMAIN 29"/>
    <property type="match status" value="1"/>
</dbReference>
<sequence length="1291" mass="141088">MELESLVVEKVVVLLMMELVKSRKESEEELTPYCVLYWKEFVSFLQQMSPLVQQLVNGLGQHSKDSRELRPLFANLRTSLMQTKRYAVDSEDGYLLWHRKWKLSRLMERVRVEMAELVAGAWKVRGPSKLNGKIGIAEAALETMSDAIRMQQSDLASNVARQGREGDEGDQVASLTSGFVVGQDADASKVTELLLTPGGDYTSGVVSIVGFGGAGKSTLIEGVCRSPMVLGWFEGISVVVVCQNPDILACQKKIWQHLIGGELPDLAAQGVEATAMLLRGLLQNKRVLLLLDYVCLGGDVQHLNVINYRNGSKLMLTTRSPSVARELGGGVVELSKLSTEEATKLFCHHAFVRAQPPEHVMTEISDLVAECKKLPVVLELIGKAIASPAANLTVDEWRVRLRKGARKLRSARKAAMTPEEEVFLRLRLSFDSLSELEQQCLLMFGCFPKQQRVMVSDVVDLWSASRGINRDEGLIVWWRLVAASLVKWDWACVPGWKCNNSNVAMHVTGFQDVLSSMCYVHELVHDMVLRIAGDGYIVSRPRLFFPGCDLQFSTVVRSFPAEPLVEELSFAGMAIDDWSWNGRLPRLRVAMLRGTSLFAVPPSVSFAKQLRVLDMSFCNVESFPDCVLSLQQLELLQLDACRALKALPDEIGRLPQLSVMSLRFCSNLRALPESVGSLGQLSALYAPGCPFTELPSSFGCLKMLERLDLSYCERIAELPAGFGHLSSLRVLNLSGLSMLKVLPADFGGLAALEKLFIVGCLRLRQLPSSFSSLLELEELDMQICASIEALPDDIGALGKLKTLRMNWCEKLRKFPDSMESLTSLKVLGIDSEPVKFDYSTQRLEGFRSTCWLDRGYLPSGLVQRVHCGDVTVERPSNEQAAHVRKKIQGWSELHAALFQGEQVVAKLLFPLKGVINDGDQNGWTPLHWATRYGKIDSIGLLLSAGASPEAQCKNGWTALHYGAYFGQLDCADILLKAGASLEAQSKDGYTPLFVAVQTGRRNTVKWLLEKGANVDCRENNGATPMFVAAQQGDHLLVQLLAKKKADVDAAKQHGATPLFMAAQLGHLEAVKALLQINANVDSSREDGTTPLFVAAQNGHTEVVDLLLKNKAHTERMRKDGATALYVAAYNGFASIVELLLRNGANVDSSSQGGATPLFAAAQRGWQETVDALLRGGAAVDLPSQDGATPLFIASHSGHKAAAQSLLRCGAAVDSATKSGVTPLMIAAHKGRQEMVEFLVQTGASVHYRNKAGASALTCASARKHTAIADYLSQAGASSKRPRLACQKGQAC</sequence>
<dbReference type="SUPFAM" id="SSF52540">
    <property type="entry name" value="P-loop containing nucleoside triphosphate hydrolases"/>
    <property type="match status" value="1"/>
</dbReference>
<dbReference type="GO" id="GO:0006952">
    <property type="term" value="P:defense response"/>
    <property type="evidence" value="ECO:0007669"/>
    <property type="project" value="UniProtKB-KW"/>
</dbReference>
<dbReference type="OrthoDB" id="28578at2759"/>
<dbReference type="InterPro" id="IPR002182">
    <property type="entry name" value="NB-ARC"/>
</dbReference>
<dbReference type="Gene3D" id="1.25.40.20">
    <property type="entry name" value="Ankyrin repeat-containing domain"/>
    <property type="match status" value="5"/>
</dbReference>
<dbReference type="InterPro" id="IPR036388">
    <property type="entry name" value="WH-like_DNA-bd_sf"/>
</dbReference>
<feature type="repeat" description="ANK" evidence="4">
    <location>
        <begin position="1020"/>
        <end position="1052"/>
    </location>
</feature>
<dbReference type="InterPro" id="IPR055414">
    <property type="entry name" value="LRR_R13L4/SHOC2-like"/>
</dbReference>
<feature type="repeat" description="ANK" evidence="4">
    <location>
        <begin position="1185"/>
        <end position="1217"/>
    </location>
</feature>
<feature type="repeat" description="ANK" evidence="4">
    <location>
        <begin position="1086"/>
        <end position="1118"/>
    </location>
</feature>
<evidence type="ECO:0000256" key="1">
    <source>
        <dbReference type="ARBA" id="ARBA00004430"/>
    </source>
</evidence>
<dbReference type="PRINTS" id="PR01415">
    <property type="entry name" value="ANKYRIN"/>
</dbReference>
<feature type="repeat" description="ANK" evidence="4">
    <location>
        <begin position="1119"/>
        <end position="1151"/>
    </location>
</feature>
<dbReference type="Gene3D" id="3.80.10.10">
    <property type="entry name" value="Ribonuclease Inhibitor"/>
    <property type="match status" value="1"/>
</dbReference>
<accession>A0A8S1INX3</accession>
<dbReference type="PANTHER" id="PTHR24166">
    <property type="entry name" value="ROLLING PEBBLES, ISOFORM B"/>
    <property type="match status" value="1"/>
</dbReference>
<feature type="repeat" description="ANK" evidence="4">
    <location>
        <begin position="1053"/>
        <end position="1085"/>
    </location>
</feature>
<dbReference type="PRINTS" id="PR00364">
    <property type="entry name" value="DISEASERSIST"/>
</dbReference>
<evidence type="ECO:0000259" key="5">
    <source>
        <dbReference type="Pfam" id="PF00931"/>
    </source>
</evidence>
<dbReference type="Proteomes" id="UP000708148">
    <property type="component" value="Unassembled WGS sequence"/>
</dbReference>
<dbReference type="InterPro" id="IPR002110">
    <property type="entry name" value="Ankyrin_rpt"/>
</dbReference>
<dbReference type="Pfam" id="PF23598">
    <property type="entry name" value="LRR_14"/>
    <property type="match status" value="1"/>
</dbReference>
<dbReference type="InterPro" id="IPR032675">
    <property type="entry name" value="LRR_dom_sf"/>
</dbReference>
<dbReference type="GO" id="GO:0043531">
    <property type="term" value="F:ADP binding"/>
    <property type="evidence" value="ECO:0007669"/>
    <property type="project" value="InterPro"/>
</dbReference>
<dbReference type="Pfam" id="PF00023">
    <property type="entry name" value="Ank"/>
    <property type="match status" value="1"/>
</dbReference>
<dbReference type="SUPFAM" id="SSF52058">
    <property type="entry name" value="L domain-like"/>
    <property type="match status" value="1"/>
</dbReference>
<feature type="repeat" description="ANK" evidence="4">
    <location>
        <begin position="921"/>
        <end position="953"/>
    </location>
</feature>
<organism evidence="7 8">
    <name type="scientific">Ostreobium quekettii</name>
    <dbReference type="NCBI Taxonomy" id="121088"/>
    <lineage>
        <taxon>Eukaryota</taxon>
        <taxon>Viridiplantae</taxon>
        <taxon>Chlorophyta</taxon>
        <taxon>core chlorophytes</taxon>
        <taxon>Ulvophyceae</taxon>
        <taxon>TCBD clade</taxon>
        <taxon>Bryopsidales</taxon>
        <taxon>Ostreobineae</taxon>
        <taxon>Ostreobiaceae</taxon>
        <taxon>Ostreobium</taxon>
    </lineage>
</organism>
<dbReference type="Gene3D" id="1.10.8.430">
    <property type="entry name" value="Helical domain of apoptotic protease-activating factors"/>
    <property type="match status" value="1"/>
</dbReference>
<protein>
    <submittedName>
        <fullName evidence="7">Uncharacterized protein</fullName>
    </submittedName>
</protein>
<dbReference type="InterPro" id="IPR027417">
    <property type="entry name" value="P-loop_NTPase"/>
</dbReference>
<gene>
    <name evidence="7" type="ORF">OSTQU699_LOCUS2024</name>
</gene>
<evidence type="ECO:0000256" key="3">
    <source>
        <dbReference type="ARBA" id="ARBA00023043"/>
    </source>
</evidence>
<evidence type="ECO:0000256" key="4">
    <source>
        <dbReference type="PROSITE-ProRule" id="PRU00023"/>
    </source>
</evidence>
<feature type="repeat" description="ANK" evidence="4">
    <location>
        <begin position="954"/>
        <end position="986"/>
    </location>
</feature>
<reference evidence="7" key="1">
    <citation type="submission" date="2020-12" db="EMBL/GenBank/DDBJ databases">
        <authorList>
            <person name="Iha C."/>
        </authorList>
    </citation>
    <scope>NUCLEOTIDE SEQUENCE</scope>
</reference>
<evidence type="ECO:0000313" key="8">
    <source>
        <dbReference type="Proteomes" id="UP000708148"/>
    </source>
</evidence>
<evidence type="ECO:0000313" key="7">
    <source>
        <dbReference type="EMBL" id="CAD7696663.1"/>
    </source>
</evidence>
<comment type="caution">
    <text evidence="7">The sequence shown here is derived from an EMBL/GenBank/DDBJ whole genome shotgun (WGS) entry which is preliminary data.</text>
</comment>
<dbReference type="Pfam" id="PF13637">
    <property type="entry name" value="Ank_4"/>
    <property type="match status" value="2"/>
</dbReference>
<dbReference type="InterPro" id="IPR050889">
    <property type="entry name" value="Dendritic_Spine_Reg/Scaffold"/>
</dbReference>
<evidence type="ECO:0000259" key="6">
    <source>
        <dbReference type="Pfam" id="PF23598"/>
    </source>
</evidence>
<dbReference type="SUPFAM" id="SSF48403">
    <property type="entry name" value="Ankyrin repeat"/>
    <property type="match status" value="2"/>
</dbReference>
<dbReference type="EMBL" id="CAJHUC010000524">
    <property type="protein sequence ID" value="CAD7696663.1"/>
    <property type="molecule type" value="Genomic_DNA"/>
</dbReference>
<feature type="domain" description="NB-ARC" evidence="5">
    <location>
        <begin position="187"/>
        <end position="352"/>
    </location>
</feature>
<dbReference type="Pfam" id="PF00931">
    <property type="entry name" value="NB-ARC"/>
    <property type="match status" value="1"/>
</dbReference>
<proteinExistence type="predicted"/>
<dbReference type="InterPro" id="IPR036770">
    <property type="entry name" value="Ankyrin_rpt-contain_sf"/>
</dbReference>
<keyword evidence="8" id="KW-1185">Reference proteome</keyword>